<evidence type="ECO:0000313" key="5">
    <source>
        <dbReference type="Proteomes" id="UP000298416"/>
    </source>
</evidence>
<keyword evidence="5" id="KW-1185">Reference proteome</keyword>
<reference evidence="4" key="2">
    <citation type="submission" date="2020-08" db="EMBL/GenBank/DDBJ databases">
        <title>Plant Genome Project.</title>
        <authorList>
            <person name="Zhang R.-G."/>
        </authorList>
    </citation>
    <scope>NUCLEOTIDE SEQUENCE</scope>
    <source>
        <strain evidence="4">Huo1</strain>
        <tissue evidence="4">Leaf</tissue>
    </source>
</reference>
<evidence type="ECO:0000256" key="1">
    <source>
        <dbReference type="ARBA" id="ARBA00000900"/>
    </source>
</evidence>
<dbReference type="EMBL" id="PNBA02000010">
    <property type="protein sequence ID" value="KAG6411836.1"/>
    <property type="molecule type" value="Genomic_DNA"/>
</dbReference>
<dbReference type="InterPro" id="IPR011009">
    <property type="entry name" value="Kinase-like_dom_sf"/>
</dbReference>
<name>A0A8X8ZP82_SALSN</name>
<gene>
    <name evidence="4" type="ORF">SASPL_129920</name>
</gene>
<dbReference type="InterPro" id="IPR051348">
    <property type="entry name" value="U-box_ubiquitin_ligases"/>
</dbReference>
<dbReference type="PANTHER" id="PTHR45647:SF132">
    <property type="entry name" value="KINASE WITH ADENINE NUCLEOTIDE ALPHA HYDROLASES-LIKE DOMAIN-CONTAINING PROTEIN"/>
    <property type="match status" value="1"/>
</dbReference>
<reference evidence="4" key="1">
    <citation type="submission" date="2018-01" db="EMBL/GenBank/DDBJ databases">
        <authorList>
            <person name="Mao J.F."/>
        </authorList>
    </citation>
    <scope>NUCLEOTIDE SEQUENCE</scope>
    <source>
        <strain evidence="4">Huo1</strain>
        <tissue evidence="4">Leaf</tissue>
    </source>
</reference>
<proteinExistence type="predicted"/>
<dbReference type="Gene3D" id="3.30.200.20">
    <property type="entry name" value="Phosphorylase Kinase, domain 1"/>
    <property type="match status" value="1"/>
</dbReference>
<dbReference type="Proteomes" id="UP000298416">
    <property type="component" value="Unassembled WGS sequence"/>
</dbReference>
<comment type="catalytic activity">
    <reaction evidence="1">
        <text>S-ubiquitinyl-[E2 ubiquitin-conjugating enzyme]-L-cysteine + [acceptor protein]-L-lysine = [E2 ubiquitin-conjugating enzyme]-L-cysteine + N(6)-ubiquitinyl-[acceptor protein]-L-lysine.</text>
        <dbReference type="EC" id="2.3.2.27"/>
    </reaction>
</comment>
<dbReference type="GO" id="GO:0061630">
    <property type="term" value="F:ubiquitin protein ligase activity"/>
    <property type="evidence" value="ECO:0007669"/>
    <property type="project" value="UniProtKB-EC"/>
</dbReference>
<dbReference type="EC" id="2.3.2.27" evidence="2"/>
<keyword evidence="3" id="KW-0833">Ubl conjugation pathway</keyword>
<dbReference type="SUPFAM" id="SSF56112">
    <property type="entry name" value="Protein kinase-like (PK-like)"/>
    <property type="match status" value="1"/>
</dbReference>
<protein>
    <recommendedName>
        <fullName evidence="2">RING-type E3 ubiquitin transferase</fullName>
        <ecNumber evidence="2">2.3.2.27</ecNumber>
    </recommendedName>
</protein>
<evidence type="ECO:0000256" key="2">
    <source>
        <dbReference type="ARBA" id="ARBA00012483"/>
    </source>
</evidence>
<evidence type="ECO:0000313" key="4">
    <source>
        <dbReference type="EMBL" id="KAG6411836.1"/>
    </source>
</evidence>
<sequence length="192" mass="22280">MRNKNAGLPTVEKAEAAQRIAEFEAQKRISGEMKALKEAEKKNIVLNKFTQYDIRYRKYNIEDIESATYYFAESHKIGEGGYRPVYKSFLDHTQIAIQARKHSSRLLFLHQAKPKDLKPTNILLDRNFVSKITDVGPARLSLDPQVHDWPVEEAIIFAELRRKDRPNLGTVVLPKLNRFRMLAKQSMPITYH</sequence>
<dbReference type="PANTHER" id="PTHR45647">
    <property type="entry name" value="OS02G0152300 PROTEIN"/>
    <property type="match status" value="1"/>
</dbReference>
<dbReference type="AlphaFoldDB" id="A0A8X8ZP82"/>
<evidence type="ECO:0000256" key="3">
    <source>
        <dbReference type="ARBA" id="ARBA00022786"/>
    </source>
</evidence>
<comment type="caution">
    <text evidence="4">The sequence shown here is derived from an EMBL/GenBank/DDBJ whole genome shotgun (WGS) entry which is preliminary data.</text>
</comment>
<organism evidence="4">
    <name type="scientific">Salvia splendens</name>
    <name type="common">Scarlet sage</name>
    <dbReference type="NCBI Taxonomy" id="180675"/>
    <lineage>
        <taxon>Eukaryota</taxon>
        <taxon>Viridiplantae</taxon>
        <taxon>Streptophyta</taxon>
        <taxon>Embryophyta</taxon>
        <taxon>Tracheophyta</taxon>
        <taxon>Spermatophyta</taxon>
        <taxon>Magnoliopsida</taxon>
        <taxon>eudicotyledons</taxon>
        <taxon>Gunneridae</taxon>
        <taxon>Pentapetalae</taxon>
        <taxon>asterids</taxon>
        <taxon>lamiids</taxon>
        <taxon>Lamiales</taxon>
        <taxon>Lamiaceae</taxon>
        <taxon>Nepetoideae</taxon>
        <taxon>Mentheae</taxon>
        <taxon>Salviinae</taxon>
        <taxon>Salvia</taxon>
        <taxon>Salvia subgen. Calosphace</taxon>
        <taxon>core Calosphace</taxon>
    </lineage>
</organism>
<accession>A0A8X8ZP82</accession>